<dbReference type="Proteomes" id="UP000001554">
    <property type="component" value="Chromosome 19"/>
</dbReference>
<protein>
    <submittedName>
        <fullName evidence="3">Uncharacterized protein LOC118407100</fullName>
    </submittedName>
</protein>
<sequence>MSYSPAPITVLTVTLTTPWFAVQSDLHQKKIHRSKPPGKIRIDARKTQIPEKVEEFEEALEAALLKKPASENAEQRWSYLRDTLHRTALGVFGRKQGKTQDWFEEYASELNVVIEEKRTALLEHKRSPSQLTLQVLRTARSKVQRMARQCANKFWLDLCKSIQSSAETGNIRGMYEGIKKAIGPTQNGSAPLKSLPGETITDRGKQMERWLEHYSELYARENTINETTLDSIETLSVLWELDTVPTLEEMSKAVDSLRSGKAPGMDGIPPEVIKNAKGVLLPELHDILCQCWEEGEIPQDMKDSNIVTLYKNKGDRSDCNNYRGISLLSIVGKIFARVVLGRLQRLADRVYPESQCGFRSERSTIDMIFSLRQLQEKCREQRQPLYIAFIDLTKAFDLVNRDGLFKTLAKIGCPPKLLRMIQSFHTGMKGVVQFDGSSSEAFDIRSGVKQGCVLAPTLFGIFFAVMLKHAFGSSAEGVYLHTRSDGKLFNLARLKAKTKIREVLIRDLLFADDAALAAHSVNKLQTLLDKFSAACQDFSLTISIKKTQVMCQGVDHPPAVTINNYELEVVPKFTYLGSTVTDNLSLEAEINSAWQKVFYVSAAISVSGSVVALGFLRTDPVSWAQDPDVDKLFQPARHKLINDR</sequence>
<dbReference type="PANTHER" id="PTHR47027">
    <property type="entry name" value="REVERSE TRANSCRIPTASE DOMAIN-CONTAINING PROTEIN"/>
    <property type="match status" value="1"/>
</dbReference>
<evidence type="ECO:0000313" key="2">
    <source>
        <dbReference type="Proteomes" id="UP000001554"/>
    </source>
</evidence>
<gene>
    <name evidence="3" type="primary">LOC118407100</name>
</gene>
<proteinExistence type="predicted"/>
<evidence type="ECO:0000259" key="1">
    <source>
        <dbReference type="PROSITE" id="PS50878"/>
    </source>
</evidence>
<dbReference type="OMA" id="IRNANIM"/>
<dbReference type="KEGG" id="bfo:118407100"/>
<reference evidence="3" key="2">
    <citation type="submission" date="2025-08" db="UniProtKB">
        <authorList>
            <consortium name="RefSeq"/>
        </authorList>
    </citation>
    <scope>IDENTIFICATION</scope>
    <source>
        <strain evidence="3">S238N-H82</strain>
        <tissue evidence="3">Testes</tissue>
    </source>
</reference>
<evidence type="ECO:0000313" key="3">
    <source>
        <dbReference type="RefSeq" id="XP_035663411.1"/>
    </source>
</evidence>
<organism evidence="2 3">
    <name type="scientific">Branchiostoma floridae</name>
    <name type="common">Florida lancelet</name>
    <name type="synonym">Amphioxus</name>
    <dbReference type="NCBI Taxonomy" id="7739"/>
    <lineage>
        <taxon>Eukaryota</taxon>
        <taxon>Metazoa</taxon>
        <taxon>Chordata</taxon>
        <taxon>Cephalochordata</taxon>
        <taxon>Leptocardii</taxon>
        <taxon>Amphioxiformes</taxon>
        <taxon>Branchiostomatidae</taxon>
        <taxon>Branchiostoma</taxon>
    </lineage>
</organism>
<dbReference type="PROSITE" id="PS50878">
    <property type="entry name" value="RT_POL"/>
    <property type="match status" value="1"/>
</dbReference>
<dbReference type="InterPro" id="IPR000477">
    <property type="entry name" value="RT_dom"/>
</dbReference>
<dbReference type="RefSeq" id="XP_035663411.1">
    <property type="nucleotide sequence ID" value="XM_035807518.1"/>
</dbReference>
<reference evidence="2" key="1">
    <citation type="journal article" date="2020" name="Nat. Ecol. Evol.">
        <title>Deeply conserved synteny resolves early events in vertebrate evolution.</title>
        <authorList>
            <person name="Simakov O."/>
            <person name="Marletaz F."/>
            <person name="Yue J.X."/>
            <person name="O'Connell B."/>
            <person name="Jenkins J."/>
            <person name="Brandt A."/>
            <person name="Calef R."/>
            <person name="Tung C.H."/>
            <person name="Huang T.K."/>
            <person name="Schmutz J."/>
            <person name="Satoh N."/>
            <person name="Yu J.K."/>
            <person name="Putnam N.H."/>
            <person name="Green R.E."/>
            <person name="Rokhsar D.S."/>
        </authorList>
    </citation>
    <scope>NUCLEOTIDE SEQUENCE [LARGE SCALE GENOMIC DNA]</scope>
    <source>
        <strain evidence="2">S238N-H82</strain>
    </source>
</reference>
<dbReference type="OrthoDB" id="410381at2759"/>
<name>A0A9J7KAP8_BRAFL</name>
<dbReference type="GeneID" id="118407100"/>
<dbReference type="PANTHER" id="PTHR47027:SF20">
    <property type="entry name" value="REVERSE TRANSCRIPTASE-LIKE PROTEIN WITH RNA-DIRECTED DNA POLYMERASE DOMAIN"/>
    <property type="match status" value="1"/>
</dbReference>
<dbReference type="InterPro" id="IPR043502">
    <property type="entry name" value="DNA/RNA_pol_sf"/>
</dbReference>
<dbReference type="Pfam" id="PF00078">
    <property type="entry name" value="RVT_1"/>
    <property type="match status" value="1"/>
</dbReference>
<dbReference type="SUPFAM" id="SSF56672">
    <property type="entry name" value="DNA/RNA polymerases"/>
    <property type="match status" value="1"/>
</dbReference>
<feature type="domain" description="Reverse transcriptase" evidence="1">
    <location>
        <begin position="290"/>
        <end position="580"/>
    </location>
</feature>
<dbReference type="CDD" id="cd01650">
    <property type="entry name" value="RT_nLTR_like"/>
    <property type="match status" value="1"/>
</dbReference>
<accession>A0A9J7KAP8</accession>
<dbReference type="AlphaFoldDB" id="A0A9J7KAP8"/>
<keyword evidence="2" id="KW-1185">Reference proteome</keyword>